<feature type="signal peptide" evidence="1">
    <location>
        <begin position="1"/>
        <end position="18"/>
    </location>
</feature>
<organism evidence="2 3">
    <name type="scientific">Photobacterium jeanii</name>
    <dbReference type="NCBI Taxonomy" id="858640"/>
    <lineage>
        <taxon>Bacteria</taxon>
        <taxon>Pseudomonadati</taxon>
        <taxon>Pseudomonadota</taxon>
        <taxon>Gammaproteobacteria</taxon>
        <taxon>Vibrionales</taxon>
        <taxon>Vibrionaceae</taxon>
        <taxon>Photobacterium</taxon>
    </lineage>
</organism>
<name>A0A178K4P4_9GAMM</name>
<sequence>MKKLLLPTLLLITPVASAEVSVLDELKSTPLTSYEAGRNQLATFVAAVNLFTKIEGKKQEFAFNLLEDESSLGLGISGFRPVRKVTKDECNSLFTKLGSLDVVSDLPTLIWPDLSPEQAKSIQSELFIQAKIIAKENHEFSVSCKKSLSEI</sequence>
<evidence type="ECO:0000313" key="2">
    <source>
        <dbReference type="EMBL" id="OAN11663.1"/>
    </source>
</evidence>
<feature type="chain" id="PRO_5008089978" evidence="1">
    <location>
        <begin position="19"/>
        <end position="151"/>
    </location>
</feature>
<dbReference type="RefSeq" id="WP_068336952.1">
    <property type="nucleotide sequence ID" value="NZ_LVHF01000033.1"/>
</dbReference>
<protein>
    <submittedName>
        <fullName evidence="2">Uncharacterized protein</fullName>
    </submittedName>
</protein>
<proteinExistence type="predicted"/>
<dbReference type="AlphaFoldDB" id="A0A178K4P4"/>
<accession>A0A178K4P4</accession>
<reference evidence="2 3" key="1">
    <citation type="submission" date="2016-03" db="EMBL/GenBank/DDBJ databases">
        <title>Photobacterium proteolyticum sp. nov. a protease producing bacterium isolated from ocean sediments of Laizhou Bay.</title>
        <authorList>
            <person name="Li Y."/>
        </authorList>
    </citation>
    <scope>NUCLEOTIDE SEQUENCE [LARGE SCALE GENOMIC DNA]</scope>
    <source>
        <strain evidence="2 3">R-40508</strain>
    </source>
</reference>
<keyword evidence="1" id="KW-0732">Signal</keyword>
<dbReference type="OrthoDB" id="5870057at2"/>
<dbReference type="Proteomes" id="UP000078503">
    <property type="component" value="Unassembled WGS sequence"/>
</dbReference>
<gene>
    <name evidence="2" type="ORF">A3K86_22375</name>
</gene>
<dbReference type="EMBL" id="LVHF01000033">
    <property type="protein sequence ID" value="OAN11663.1"/>
    <property type="molecule type" value="Genomic_DNA"/>
</dbReference>
<keyword evidence="3" id="KW-1185">Reference proteome</keyword>
<comment type="caution">
    <text evidence="2">The sequence shown here is derived from an EMBL/GenBank/DDBJ whole genome shotgun (WGS) entry which is preliminary data.</text>
</comment>
<evidence type="ECO:0000256" key="1">
    <source>
        <dbReference type="SAM" id="SignalP"/>
    </source>
</evidence>
<evidence type="ECO:0000313" key="3">
    <source>
        <dbReference type="Proteomes" id="UP000078503"/>
    </source>
</evidence>